<reference evidence="10 11" key="1">
    <citation type="submission" date="2018-05" db="EMBL/GenBank/DDBJ databases">
        <title>Complete Genome Sequences of Extremely Thermoacidophilic, Metal-Mobilizing Type-Strain Members of the Archaeal Family Sulfolobaceae: Acidianus brierleyi DSM-1651T, Acidianus sulfidivorans DSM-18786T, Metallosphaera hakonensis DSM-7519T, and Metallosphaera prunae DSM-10039T.</title>
        <authorList>
            <person name="Counts J.A."/>
            <person name="Kelly R.M."/>
        </authorList>
    </citation>
    <scope>NUCLEOTIDE SEQUENCE [LARGE SCALE GENOMIC DNA]</scope>
    <source>
        <strain evidence="10 11">HO1-1</strain>
    </source>
</reference>
<keyword evidence="7 9" id="KW-1133">Transmembrane helix</keyword>
<keyword evidence="4" id="KW-0813">Transport</keyword>
<evidence type="ECO:0000256" key="1">
    <source>
        <dbReference type="ARBA" id="ARBA00001981"/>
    </source>
</evidence>
<sequence length="319" mass="34329">MNLIGIGLFLVGLISSFVVGGNNSATSLGILISTNSMKRKYSYLLSSISMFLGVSVGGISLQNSVRGTVMGGQPYLSIAVFSVFLASVISFYYLNRAGIPSSLSQMIYPSLAILVLLSRELELDWSKFWFTVVSWLFSPFLAIISSLFLYFVLVKITAKEKKIIREMKIYKALIVSSSIFTSFVTGANAVGIITSEGLLSEPAYLVFPLYALAASLGIYFSSKKASIVVGFRITRMGYLSATSALLGSDIISEVFTLLGVPISITQTTMGGILGLSFRSYGPDVKNQLKQVTRGWLTSPIIAIISSLAAFGVLKSILGL</sequence>
<feature type="transmembrane region" description="Helical" evidence="9">
    <location>
        <begin position="128"/>
        <end position="153"/>
    </location>
</feature>
<keyword evidence="5" id="KW-0592">Phosphate transport</keyword>
<dbReference type="InterPro" id="IPR001204">
    <property type="entry name" value="Phos_transporter"/>
</dbReference>
<evidence type="ECO:0000313" key="11">
    <source>
        <dbReference type="Proteomes" id="UP000247586"/>
    </source>
</evidence>
<dbReference type="GO" id="GO:0016020">
    <property type="term" value="C:membrane"/>
    <property type="evidence" value="ECO:0007669"/>
    <property type="project" value="UniProtKB-SubCell"/>
</dbReference>
<reference evidence="11" key="2">
    <citation type="submission" date="2020-03" db="EMBL/GenBank/DDBJ databases">
        <title>Complete Genome Sequences of Extremely Thermoacidophilic, Metal-Mobilizing Type-Strain Members of the Archaeal Family Sulfolobaceae: Acidianus brierleyi DSM-1651T, Acidianus sulfidivorans DSM-18786T, Metallosphaera hakonensis DSM-7519T, and Metallosphaera prunae DSM-10039T.</title>
        <authorList>
            <person name="Counts J.A."/>
            <person name="Kelly R.M."/>
        </authorList>
    </citation>
    <scope>NUCLEOTIDE SEQUENCE [LARGE SCALE GENOMIC DNA]</scope>
    <source>
        <strain evidence="11">HO1-1</strain>
    </source>
</reference>
<gene>
    <name evidence="10" type="ORF">DFR87_11130</name>
</gene>
<dbReference type="STRING" id="1293036.GCA_001315825_01323"/>
<comment type="similarity">
    <text evidence="3">Belongs to the inorganic phosphate transporter (PiT) (TC 2.A.20) family.</text>
</comment>
<evidence type="ECO:0000256" key="9">
    <source>
        <dbReference type="SAM" id="Phobius"/>
    </source>
</evidence>
<feature type="transmembrane region" description="Helical" evidence="9">
    <location>
        <begin position="43"/>
        <end position="62"/>
    </location>
</feature>
<dbReference type="GO" id="GO:0005315">
    <property type="term" value="F:phosphate transmembrane transporter activity"/>
    <property type="evidence" value="ECO:0007669"/>
    <property type="project" value="InterPro"/>
</dbReference>
<keyword evidence="11" id="KW-1185">Reference proteome</keyword>
<comment type="subcellular location">
    <subcellularLocation>
        <location evidence="2">Membrane</location>
        <topology evidence="2">Multi-pass membrane protein</topology>
    </subcellularLocation>
</comment>
<evidence type="ECO:0000256" key="7">
    <source>
        <dbReference type="ARBA" id="ARBA00022989"/>
    </source>
</evidence>
<dbReference type="AlphaFoldDB" id="A0A2U9IVS4"/>
<feature type="transmembrane region" description="Helical" evidence="9">
    <location>
        <begin position="205"/>
        <end position="222"/>
    </location>
</feature>
<feature type="transmembrane region" description="Helical" evidence="9">
    <location>
        <begin position="6"/>
        <end position="31"/>
    </location>
</feature>
<feature type="transmembrane region" description="Helical" evidence="9">
    <location>
        <begin position="106"/>
        <end position="122"/>
    </location>
</feature>
<feature type="transmembrane region" description="Helical" evidence="9">
    <location>
        <begin position="74"/>
        <end position="94"/>
    </location>
</feature>
<dbReference type="PANTHER" id="PTHR11101:SF80">
    <property type="entry name" value="PHOSPHATE TRANSPORTER"/>
    <property type="match status" value="1"/>
</dbReference>
<evidence type="ECO:0000313" key="10">
    <source>
        <dbReference type="EMBL" id="AWS00147.1"/>
    </source>
</evidence>
<evidence type="ECO:0000256" key="6">
    <source>
        <dbReference type="ARBA" id="ARBA00022692"/>
    </source>
</evidence>
<dbReference type="KEGG" id="mhk:DFR87_11130"/>
<keyword evidence="6 9" id="KW-0812">Transmembrane</keyword>
<protein>
    <submittedName>
        <fullName evidence="10">Anion permease</fullName>
    </submittedName>
</protein>
<proteinExistence type="inferred from homology"/>
<evidence type="ECO:0000256" key="4">
    <source>
        <dbReference type="ARBA" id="ARBA00022448"/>
    </source>
</evidence>
<dbReference type="EMBL" id="CP029287">
    <property type="protein sequence ID" value="AWS00147.1"/>
    <property type="molecule type" value="Genomic_DNA"/>
</dbReference>
<keyword evidence="8 9" id="KW-0472">Membrane</keyword>
<dbReference type="GeneID" id="36835902"/>
<dbReference type="PANTHER" id="PTHR11101">
    <property type="entry name" value="PHOSPHATE TRANSPORTER"/>
    <property type="match status" value="1"/>
</dbReference>
<evidence type="ECO:0000256" key="3">
    <source>
        <dbReference type="ARBA" id="ARBA00009916"/>
    </source>
</evidence>
<comment type="function">
    <text evidence="1">Potential transporter for phosphate.</text>
</comment>
<evidence type="ECO:0000256" key="5">
    <source>
        <dbReference type="ARBA" id="ARBA00022592"/>
    </source>
</evidence>
<dbReference type="Pfam" id="PF01384">
    <property type="entry name" value="PHO4"/>
    <property type="match status" value="1"/>
</dbReference>
<feature type="transmembrane region" description="Helical" evidence="9">
    <location>
        <begin position="173"/>
        <end position="193"/>
    </location>
</feature>
<dbReference type="RefSeq" id="WP_110369540.1">
    <property type="nucleotide sequence ID" value="NZ_CP029287.2"/>
</dbReference>
<accession>A0A2U9IVS4</accession>
<dbReference type="Proteomes" id="UP000247586">
    <property type="component" value="Chromosome"/>
</dbReference>
<name>A0A2U9IVS4_9CREN</name>
<dbReference type="GO" id="GO:0035435">
    <property type="term" value="P:phosphate ion transmembrane transport"/>
    <property type="evidence" value="ECO:0007669"/>
    <property type="project" value="TreeGrafter"/>
</dbReference>
<feature type="transmembrane region" description="Helical" evidence="9">
    <location>
        <begin position="295"/>
        <end position="317"/>
    </location>
</feature>
<evidence type="ECO:0000256" key="2">
    <source>
        <dbReference type="ARBA" id="ARBA00004141"/>
    </source>
</evidence>
<dbReference type="OrthoDB" id="101311at2157"/>
<organism evidence="10 11">
    <name type="scientific">Metallosphaera hakonensis JCM 8857 = DSM 7519</name>
    <dbReference type="NCBI Taxonomy" id="1293036"/>
    <lineage>
        <taxon>Archaea</taxon>
        <taxon>Thermoproteota</taxon>
        <taxon>Thermoprotei</taxon>
        <taxon>Sulfolobales</taxon>
        <taxon>Sulfolobaceae</taxon>
        <taxon>Metallosphaera</taxon>
    </lineage>
</organism>
<evidence type="ECO:0000256" key="8">
    <source>
        <dbReference type="ARBA" id="ARBA00023136"/>
    </source>
</evidence>
<reference evidence="11" key="3">
    <citation type="submission" date="2020-03" db="EMBL/GenBank/DDBJ databases">
        <title>Sequencing and Assembly of Multiple Reported Metal-Biooxidizing Members of the Extremely Thermoacidophilic Archaeal Family Sulfolobaceae.</title>
        <authorList>
            <person name="Counts J.A."/>
            <person name="Kelly R.M."/>
        </authorList>
    </citation>
    <scope>NUCLEOTIDE SEQUENCE [LARGE SCALE GENOMIC DNA]</scope>
    <source>
        <strain evidence="11">HO1-1</strain>
    </source>
</reference>